<dbReference type="WBParaSite" id="SRAE_1000178200.1">
    <property type="protein sequence ID" value="SRAE_1000178200.1"/>
    <property type="gene ID" value="WBGene00258391"/>
</dbReference>
<evidence type="ECO:0000313" key="7">
    <source>
        <dbReference type="WBParaSite" id="SRAE_1000178200.1"/>
    </source>
</evidence>
<comment type="similarity">
    <text evidence="1">Belongs to the acetyltransferase family.</text>
</comment>
<feature type="domain" description="N-acetyltransferase" evidence="4">
    <location>
        <begin position="11"/>
        <end position="166"/>
    </location>
</feature>
<protein>
    <submittedName>
        <fullName evidence="5 7">GNAT domain and Acyl-CoA N-acyltransferase domain-containing protein</fullName>
    </submittedName>
</protein>
<accession>A0A090L1E4</accession>
<dbReference type="eggNOG" id="KOG3216">
    <property type="taxonomic scope" value="Eukaryota"/>
</dbReference>
<dbReference type="GO" id="GO:0008080">
    <property type="term" value="F:N-acetyltransferase activity"/>
    <property type="evidence" value="ECO:0007669"/>
    <property type="project" value="TreeGrafter"/>
</dbReference>
<name>A0A090L1E4_STRRB</name>
<reference evidence="7" key="2">
    <citation type="submission" date="2020-12" db="UniProtKB">
        <authorList>
            <consortium name="WormBaseParasite"/>
        </authorList>
    </citation>
    <scope>IDENTIFICATION</scope>
</reference>
<reference evidence="5 6" key="1">
    <citation type="submission" date="2014-09" db="EMBL/GenBank/DDBJ databases">
        <authorList>
            <person name="Martin A.A."/>
        </authorList>
    </citation>
    <scope>NUCLEOTIDE SEQUENCE</scope>
    <source>
        <strain evidence="6">ED321</strain>
        <strain evidence="5">ED321 Heterogonic</strain>
    </source>
</reference>
<dbReference type="RefSeq" id="XP_024502723.1">
    <property type="nucleotide sequence ID" value="XM_024648779.1"/>
</dbReference>
<gene>
    <name evidence="5 7 8" type="ORF">SRAE_1000178200</name>
</gene>
<dbReference type="STRING" id="34506.A0A090L1E4"/>
<dbReference type="CDD" id="cd04301">
    <property type="entry name" value="NAT_SF"/>
    <property type="match status" value="1"/>
</dbReference>
<keyword evidence="6" id="KW-1185">Reference proteome</keyword>
<evidence type="ECO:0000256" key="2">
    <source>
        <dbReference type="ARBA" id="ARBA00022679"/>
    </source>
</evidence>
<dbReference type="EMBL" id="LN609528">
    <property type="protein sequence ID" value="CEF63521.1"/>
    <property type="molecule type" value="Genomic_DNA"/>
</dbReference>
<evidence type="ECO:0000313" key="8">
    <source>
        <dbReference type="WormBase" id="SRAE_1000178200"/>
    </source>
</evidence>
<evidence type="ECO:0000256" key="3">
    <source>
        <dbReference type="ARBA" id="ARBA00023315"/>
    </source>
</evidence>
<dbReference type="WormBase" id="SRAE_1000178200">
    <property type="protein sequence ID" value="SRP03548"/>
    <property type="gene ID" value="WBGene00258391"/>
</dbReference>
<dbReference type="CTD" id="36375886"/>
<dbReference type="AlphaFoldDB" id="A0A090L1E4"/>
<keyword evidence="2 5" id="KW-0808">Transferase</keyword>
<organism evidence="5">
    <name type="scientific">Strongyloides ratti</name>
    <name type="common">Parasitic roundworm</name>
    <dbReference type="NCBI Taxonomy" id="34506"/>
    <lineage>
        <taxon>Eukaryota</taxon>
        <taxon>Metazoa</taxon>
        <taxon>Ecdysozoa</taxon>
        <taxon>Nematoda</taxon>
        <taxon>Chromadorea</taxon>
        <taxon>Rhabditida</taxon>
        <taxon>Tylenchina</taxon>
        <taxon>Panagrolaimomorpha</taxon>
        <taxon>Strongyloidoidea</taxon>
        <taxon>Strongyloididae</taxon>
        <taxon>Strongyloides</taxon>
    </lineage>
</organism>
<dbReference type="InterPro" id="IPR051016">
    <property type="entry name" value="Diverse_Substrate_AcTransf"/>
</dbReference>
<dbReference type="InterPro" id="IPR016181">
    <property type="entry name" value="Acyl_CoA_acyltransferase"/>
</dbReference>
<dbReference type="SUPFAM" id="SSF55729">
    <property type="entry name" value="Acyl-CoA N-acyltransferases (Nat)"/>
    <property type="match status" value="1"/>
</dbReference>
<evidence type="ECO:0000313" key="6">
    <source>
        <dbReference type="Proteomes" id="UP000035682"/>
    </source>
</evidence>
<dbReference type="PROSITE" id="PS51186">
    <property type="entry name" value="GNAT"/>
    <property type="match status" value="1"/>
</dbReference>
<evidence type="ECO:0000256" key="1">
    <source>
        <dbReference type="ARBA" id="ARBA00008694"/>
    </source>
</evidence>
<dbReference type="Pfam" id="PF00583">
    <property type="entry name" value="Acetyltransf_1"/>
    <property type="match status" value="1"/>
</dbReference>
<dbReference type="PANTHER" id="PTHR10545">
    <property type="entry name" value="DIAMINE N-ACETYLTRANSFERASE"/>
    <property type="match status" value="1"/>
</dbReference>
<sequence>MNEIKKINDLFSIKSITSKDASEIRKMIKELADYEKLGSQMILTDDDIKNHIDMGILKGFIVVLQKNNNEIAGMLLYYIAYSSWKGPFYFLEDIYVKNDYRKQNIGRHLFYELIQVARKNNIKKISWSALKWNTPAINFYKKIGAENLTETEDRNYIPFLNVLQSH</sequence>
<dbReference type="PANTHER" id="PTHR10545:SF29">
    <property type="entry name" value="GH14572P-RELATED"/>
    <property type="match status" value="1"/>
</dbReference>
<dbReference type="Gene3D" id="3.40.630.30">
    <property type="match status" value="1"/>
</dbReference>
<dbReference type="GeneID" id="36375886"/>
<evidence type="ECO:0000313" key="5">
    <source>
        <dbReference type="EMBL" id="CEF63521.1"/>
    </source>
</evidence>
<evidence type="ECO:0000259" key="4">
    <source>
        <dbReference type="PROSITE" id="PS51186"/>
    </source>
</evidence>
<dbReference type="InterPro" id="IPR000182">
    <property type="entry name" value="GNAT_dom"/>
</dbReference>
<dbReference type="Proteomes" id="UP000035682">
    <property type="component" value="Unplaced"/>
</dbReference>
<keyword evidence="3 5" id="KW-0012">Acyltransferase</keyword>
<dbReference type="OMA" id="IAVKCRC"/>
<dbReference type="FunFam" id="3.40.630.30:FF:000064">
    <property type="entry name" value="GNAT family acetyltransferase"/>
    <property type="match status" value="1"/>
</dbReference>
<dbReference type="OrthoDB" id="7305308at2759"/>
<proteinExistence type="inferred from homology"/>